<keyword evidence="5" id="KW-0378">Hydrolase</keyword>
<dbReference type="InterPro" id="IPR016286">
    <property type="entry name" value="FUC_metazoa-typ"/>
</dbReference>
<evidence type="ECO:0000256" key="2">
    <source>
        <dbReference type="ARBA" id="ARBA00007951"/>
    </source>
</evidence>
<keyword evidence="4" id="KW-0732">Signal</keyword>
<dbReference type="Proteomes" id="UP000198312">
    <property type="component" value="Chromosome"/>
</dbReference>
<name>A0A220U279_9BACI</name>
<dbReference type="AlphaFoldDB" id="A0A220U279"/>
<organism evidence="9 10">
    <name type="scientific">Virgibacillus phasianinus</name>
    <dbReference type="NCBI Taxonomy" id="2017483"/>
    <lineage>
        <taxon>Bacteria</taxon>
        <taxon>Bacillati</taxon>
        <taxon>Bacillota</taxon>
        <taxon>Bacilli</taxon>
        <taxon>Bacillales</taxon>
        <taxon>Bacillaceae</taxon>
        <taxon>Virgibacillus</taxon>
    </lineage>
</organism>
<dbReference type="EMBL" id="CP022315">
    <property type="protein sequence ID" value="ASK62219.1"/>
    <property type="molecule type" value="Genomic_DNA"/>
</dbReference>
<comment type="function">
    <text evidence="1">Alpha-L-fucosidase is responsible for hydrolyzing the alpha-1,6-linked fucose joined to the reducing-end N-acetylglucosamine of the carbohydrate moieties of glycoproteins.</text>
</comment>
<gene>
    <name evidence="9" type="ORF">CFK37_08615</name>
</gene>
<evidence type="ECO:0000256" key="7">
    <source>
        <dbReference type="PIRSR" id="PIRSR001092-1"/>
    </source>
</evidence>
<dbReference type="PANTHER" id="PTHR10030:SF37">
    <property type="entry name" value="ALPHA-L-FUCOSIDASE-RELATED"/>
    <property type="match status" value="1"/>
</dbReference>
<dbReference type="PIRSF" id="PIRSF001092">
    <property type="entry name" value="Alpha-L-fucosidase"/>
    <property type="match status" value="1"/>
</dbReference>
<dbReference type="PRINTS" id="PR00741">
    <property type="entry name" value="GLHYDRLASE29"/>
</dbReference>
<dbReference type="InterPro" id="IPR000933">
    <property type="entry name" value="Glyco_hydro_29"/>
</dbReference>
<dbReference type="KEGG" id="vil:CFK37_08615"/>
<proteinExistence type="inferred from homology"/>
<dbReference type="Pfam" id="PF01120">
    <property type="entry name" value="Alpha_L_fucos"/>
    <property type="match status" value="1"/>
</dbReference>
<keyword evidence="10" id="KW-1185">Reference proteome</keyword>
<dbReference type="SMART" id="SM00812">
    <property type="entry name" value="Alpha_L_fucos"/>
    <property type="match status" value="1"/>
</dbReference>
<dbReference type="OrthoDB" id="107551at2"/>
<dbReference type="GO" id="GO:0016139">
    <property type="term" value="P:glycoside catabolic process"/>
    <property type="evidence" value="ECO:0007669"/>
    <property type="project" value="TreeGrafter"/>
</dbReference>
<evidence type="ECO:0000256" key="3">
    <source>
        <dbReference type="ARBA" id="ARBA00012662"/>
    </source>
</evidence>
<evidence type="ECO:0000256" key="1">
    <source>
        <dbReference type="ARBA" id="ARBA00004071"/>
    </source>
</evidence>
<evidence type="ECO:0000256" key="4">
    <source>
        <dbReference type="ARBA" id="ARBA00022729"/>
    </source>
</evidence>
<reference evidence="9 10" key="1">
    <citation type="submission" date="2017-07" db="EMBL/GenBank/DDBJ databases">
        <title>Virgibacillus sp. LM2416.</title>
        <authorList>
            <person name="Tak E.J."/>
            <person name="Bae J.-W."/>
        </authorList>
    </citation>
    <scope>NUCLEOTIDE SEQUENCE [LARGE SCALE GENOMIC DNA]</scope>
    <source>
        <strain evidence="9 10">LM2416</strain>
    </source>
</reference>
<dbReference type="RefSeq" id="WP_089061479.1">
    <property type="nucleotide sequence ID" value="NZ_CP022315.1"/>
</dbReference>
<dbReference type="SUPFAM" id="SSF51445">
    <property type="entry name" value="(Trans)glycosidases"/>
    <property type="match status" value="1"/>
</dbReference>
<protein>
    <recommendedName>
        <fullName evidence="3">alpha-L-fucosidase</fullName>
        <ecNumber evidence="3">3.2.1.51</ecNumber>
    </recommendedName>
</protein>
<dbReference type="InterPro" id="IPR057739">
    <property type="entry name" value="Glyco_hydro_29_N"/>
</dbReference>
<dbReference type="GO" id="GO:0006004">
    <property type="term" value="P:fucose metabolic process"/>
    <property type="evidence" value="ECO:0007669"/>
    <property type="project" value="InterPro"/>
</dbReference>
<feature type="domain" description="Glycoside hydrolase family 29 N-terminal" evidence="8">
    <location>
        <begin position="17"/>
        <end position="333"/>
    </location>
</feature>
<evidence type="ECO:0000256" key="6">
    <source>
        <dbReference type="ARBA" id="ARBA00023295"/>
    </source>
</evidence>
<accession>A0A220U279</accession>
<sequence>MSTSVKDVKYANWPDTYGNPEWLIHDRFGLFIHFGLYAPAARHEWFMTHEKIHPDTYRKYFEHFEPDLFDAKEWARTAKKAGMKYFVITTKHHEGFALWDTKLSDYKVTNTPIKRDLLREVIDAFREEGLKVGLYHSLIDWHHPEFTIDGLHPQRDDEDFKLENADRDMNKYLEFMHGQVRELLTDYGQIDYLWFDFSYPHRDWGWSKGKGAMDWQSEKLEEMVLELQPNILLNDRFDLNRGVTTPEQYQPNEPVEENGLPVIWEACQTMNGTWGYQRDNLDWKSADTLLKMLIDTVSKSGNFLLNVGPNGRGEFDYRSIDRLEAISEWMRLHSRSIYGATHSNYKAPVDCRYTQKGNRLYLHIYSWPFRHIHLEGLAGKVNYAQLLNDASEVYFREFDPEEVITSTETKIDRKAVVLDLPVQKPNVEVPVVELFLKD</sequence>
<evidence type="ECO:0000313" key="10">
    <source>
        <dbReference type="Proteomes" id="UP000198312"/>
    </source>
</evidence>
<dbReference type="EC" id="3.2.1.51" evidence="3"/>
<evidence type="ECO:0000313" key="9">
    <source>
        <dbReference type="EMBL" id="ASK62219.1"/>
    </source>
</evidence>
<evidence type="ECO:0000256" key="5">
    <source>
        <dbReference type="ARBA" id="ARBA00022801"/>
    </source>
</evidence>
<feature type="site" description="May be important for catalysis" evidence="7">
    <location>
        <position position="267"/>
    </location>
</feature>
<keyword evidence="6" id="KW-0326">Glycosidase</keyword>
<dbReference type="PANTHER" id="PTHR10030">
    <property type="entry name" value="ALPHA-L-FUCOSIDASE"/>
    <property type="match status" value="1"/>
</dbReference>
<dbReference type="GO" id="GO:0005764">
    <property type="term" value="C:lysosome"/>
    <property type="evidence" value="ECO:0007669"/>
    <property type="project" value="TreeGrafter"/>
</dbReference>
<dbReference type="InterPro" id="IPR017853">
    <property type="entry name" value="GH"/>
</dbReference>
<dbReference type="GO" id="GO:0004560">
    <property type="term" value="F:alpha-L-fucosidase activity"/>
    <property type="evidence" value="ECO:0007669"/>
    <property type="project" value="InterPro"/>
</dbReference>
<evidence type="ECO:0000259" key="8">
    <source>
        <dbReference type="Pfam" id="PF01120"/>
    </source>
</evidence>
<comment type="similarity">
    <text evidence="2">Belongs to the glycosyl hydrolase 29 family.</text>
</comment>
<dbReference type="Gene3D" id="3.20.20.80">
    <property type="entry name" value="Glycosidases"/>
    <property type="match status" value="1"/>
</dbReference>